<evidence type="ECO:0000256" key="1">
    <source>
        <dbReference type="SAM" id="MobiDB-lite"/>
    </source>
</evidence>
<protein>
    <submittedName>
        <fullName evidence="2">Uncharacterized protein</fullName>
    </submittedName>
</protein>
<reference evidence="2 3" key="1">
    <citation type="submission" date="2019-12" db="EMBL/GenBank/DDBJ databases">
        <authorList>
            <person name="Alioto T."/>
            <person name="Alioto T."/>
            <person name="Gomez Garrido J."/>
        </authorList>
    </citation>
    <scope>NUCLEOTIDE SEQUENCE [LARGE SCALE GENOMIC DNA]</scope>
</reference>
<proteinExistence type="predicted"/>
<dbReference type="PANTHER" id="PTHR33416:SF18">
    <property type="entry name" value="NUCLEOPORIN-LIKE PROTEIN"/>
    <property type="match status" value="1"/>
</dbReference>
<accession>A0A8S0RFU8</accession>
<dbReference type="PANTHER" id="PTHR33416">
    <property type="entry name" value="NUCLEAR PORE COMPLEX PROTEIN NUP1"/>
    <property type="match status" value="1"/>
</dbReference>
<comment type="caution">
    <text evidence="2">The sequence shown here is derived from an EMBL/GenBank/DDBJ whole genome shotgun (WGS) entry which is preliminary data.</text>
</comment>
<dbReference type="EMBL" id="CACTIH010003614">
    <property type="protein sequence ID" value="CAA2977969.1"/>
    <property type="molecule type" value="Genomic_DNA"/>
</dbReference>
<dbReference type="AlphaFoldDB" id="A0A8S0RFU8"/>
<dbReference type="Proteomes" id="UP000594638">
    <property type="component" value="Unassembled WGS sequence"/>
</dbReference>
<dbReference type="GO" id="GO:0071763">
    <property type="term" value="P:nuclear membrane organization"/>
    <property type="evidence" value="ECO:0007669"/>
    <property type="project" value="TreeGrafter"/>
</dbReference>
<feature type="region of interest" description="Disordered" evidence="1">
    <location>
        <begin position="1"/>
        <end position="52"/>
    </location>
</feature>
<keyword evidence="3" id="KW-1185">Reference proteome</keyword>
<organism evidence="2 3">
    <name type="scientific">Olea europaea subsp. europaea</name>
    <dbReference type="NCBI Taxonomy" id="158383"/>
    <lineage>
        <taxon>Eukaryota</taxon>
        <taxon>Viridiplantae</taxon>
        <taxon>Streptophyta</taxon>
        <taxon>Embryophyta</taxon>
        <taxon>Tracheophyta</taxon>
        <taxon>Spermatophyta</taxon>
        <taxon>Magnoliopsida</taxon>
        <taxon>eudicotyledons</taxon>
        <taxon>Gunneridae</taxon>
        <taxon>Pentapetalae</taxon>
        <taxon>asterids</taxon>
        <taxon>lamiids</taxon>
        <taxon>Lamiales</taxon>
        <taxon>Oleaceae</taxon>
        <taxon>Oleeae</taxon>
        <taxon>Olea</taxon>
    </lineage>
</organism>
<dbReference type="OrthoDB" id="653151at2759"/>
<gene>
    <name evidence="2" type="ORF">OLEA9_A029586</name>
</gene>
<sequence length="93" mass="9744">MKDTETTPSLYADNGYEGRGAGGKLRKPTAKKTPFTPYARPTPTNNKNGGGGWLSKIVDPACRLITGGATKIFPSFFSKSASSPALPPAEKNG</sequence>
<name>A0A8S0RFU8_OLEEU</name>
<evidence type="ECO:0000313" key="3">
    <source>
        <dbReference type="Proteomes" id="UP000594638"/>
    </source>
</evidence>
<evidence type="ECO:0000313" key="2">
    <source>
        <dbReference type="EMBL" id="CAA2977969.1"/>
    </source>
</evidence>
<dbReference type="Gramene" id="OE9A029586T1">
    <property type="protein sequence ID" value="OE9A029586C1"/>
    <property type="gene ID" value="OE9A029586"/>
</dbReference>
<dbReference type="GO" id="GO:0005635">
    <property type="term" value="C:nuclear envelope"/>
    <property type="evidence" value="ECO:0007669"/>
    <property type="project" value="TreeGrafter"/>
</dbReference>